<dbReference type="RefSeq" id="WP_127744780.1">
    <property type="nucleotide sequence ID" value="NZ_SACN01000002.1"/>
</dbReference>
<evidence type="ECO:0000313" key="3">
    <source>
        <dbReference type="Proteomes" id="UP000282971"/>
    </source>
</evidence>
<gene>
    <name evidence="2" type="ORF">EOD43_14540</name>
</gene>
<evidence type="ECO:0000313" key="2">
    <source>
        <dbReference type="EMBL" id="RVT90764.1"/>
    </source>
</evidence>
<comment type="caution">
    <text evidence="2">The sequence shown here is derived from an EMBL/GenBank/DDBJ whole genome shotgun (WGS) entry which is preliminary data.</text>
</comment>
<dbReference type="Proteomes" id="UP000282971">
    <property type="component" value="Unassembled WGS sequence"/>
</dbReference>
<keyword evidence="3" id="KW-1185">Reference proteome</keyword>
<feature type="signal peptide" evidence="1">
    <location>
        <begin position="1"/>
        <end position="22"/>
    </location>
</feature>
<name>A0A437LZT9_9SPHN</name>
<proteinExistence type="predicted"/>
<feature type="chain" id="PRO_5019575624" evidence="1">
    <location>
        <begin position="23"/>
        <end position="582"/>
    </location>
</feature>
<dbReference type="InterPro" id="IPR010281">
    <property type="entry name" value="DUF885"/>
</dbReference>
<dbReference type="PANTHER" id="PTHR33361:SF2">
    <property type="entry name" value="DUF885 DOMAIN-CONTAINING PROTEIN"/>
    <property type="match status" value="1"/>
</dbReference>
<evidence type="ECO:0000256" key="1">
    <source>
        <dbReference type="SAM" id="SignalP"/>
    </source>
</evidence>
<dbReference type="PANTHER" id="PTHR33361">
    <property type="entry name" value="GLR0591 PROTEIN"/>
    <property type="match status" value="1"/>
</dbReference>
<dbReference type="OrthoDB" id="9763405at2"/>
<sequence length="582" mass="65359">MRRALATMMTVAIGLAATALPAATPADTAFDALAAKEWAWRQDTFQSAEYARGGTPAHLPDESLANQKTRLDYWTDVLAKLDAIPQADLSPDKREDFLVYRQQITTLVDAQRFRDYEKPLNSDSAFWSDIAFAAQNLKREKDYVNLISLMRDIPRYFDQQIANMKLGSKRGFTPPAAIMGGRDRGIASVAEAKSPQDTNWYAPFKSFPAGISPERQAALRAEAVDVIGKQVIPAYAKLLAYWRSDYAPHLRKGLAAEGLPDGKAYYRAQIRAYTTLDKSPEDIHAIGLAEVAKIRAQMADIMKEVKFEGDFPAFLHFLRTDPQFYVKTPQALLDRAAWTAKRFDAVASRWFGRNPRGRFAIIPVPDDIAPFYTAGRGGQDTYLVNTYNLPSRPLFQLTALTLHESAPGHSWQGSLAAENEDRPDYRRHTYISAYGEGWALYCEKLGVEMGMYDTPYERFGMLSYQMWRAARLVIDTGVHAKGWTREQSVAFLHDNSALSDHEIGTEVDRYIGWPGQALSYYLGELQIEAERARAEKALGAKFDIRAFHDMILSLGSVPLPVVTQRTDRFIAEGGKGPWKIED</sequence>
<dbReference type="Pfam" id="PF05960">
    <property type="entry name" value="DUF885"/>
    <property type="match status" value="1"/>
</dbReference>
<keyword evidence="1" id="KW-0732">Signal</keyword>
<dbReference type="AlphaFoldDB" id="A0A437LZT9"/>
<protein>
    <submittedName>
        <fullName evidence="2">DUF885 family protein</fullName>
    </submittedName>
</protein>
<reference evidence="2 3" key="1">
    <citation type="submission" date="2019-01" db="EMBL/GenBank/DDBJ databases">
        <authorList>
            <person name="Chen W.-M."/>
        </authorList>
    </citation>
    <scope>NUCLEOTIDE SEQUENCE [LARGE SCALE GENOMIC DNA]</scope>
    <source>
        <strain evidence="2 3">CCP-7</strain>
    </source>
</reference>
<organism evidence="2 3">
    <name type="scientific">Sphingomonas crocodyli</name>
    <dbReference type="NCBI Taxonomy" id="1979270"/>
    <lineage>
        <taxon>Bacteria</taxon>
        <taxon>Pseudomonadati</taxon>
        <taxon>Pseudomonadota</taxon>
        <taxon>Alphaproteobacteria</taxon>
        <taxon>Sphingomonadales</taxon>
        <taxon>Sphingomonadaceae</taxon>
        <taxon>Sphingomonas</taxon>
    </lineage>
</organism>
<dbReference type="EMBL" id="SACN01000002">
    <property type="protein sequence ID" value="RVT90764.1"/>
    <property type="molecule type" value="Genomic_DNA"/>
</dbReference>
<accession>A0A437LZT9</accession>